<dbReference type="Pfam" id="PF07729">
    <property type="entry name" value="FCD"/>
    <property type="match status" value="1"/>
</dbReference>
<keyword evidence="2" id="KW-0238">DNA-binding</keyword>
<dbReference type="PANTHER" id="PTHR43537:SF24">
    <property type="entry name" value="GLUCONATE OPERON TRANSCRIPTIONAL REPRESSOR"/>
    <property type="match status" value="1"/>
</dbReference>
<evidence type="ECO:0000256" key="1">
    <source>
        <dbReference type="ARBA" id="ARBA00023015"/>
    </source>
</evidence>
<dbReference type="SMART" id="SM00345">
    <property type="entry name" value="HTH_GNTR"/>
    <property type="match status" value="1"/>
</dbReference>
<accession>A0ABQ1ZTY0</accession>
<dbReference type="Proteomes" id="UP000605427">
    <property type="component" value="Unassembled WGS sequence"/>
</dbReference>
<gene>
    <name evidence="5" type="primary">gntR</name>
    <name evidence="5" type="ORF">GCM10007362_20370</name>
</gene>
<protein>
    <submittedName>
        <fullName evidence="5">GntR family transcriptional regulator</fullName>
    </submittedName>
</protein>
<evidence type="ECO:0000313" key="6">
    <source>
        <dbReference type="Proteomes" id="UP000605427"/>
    </source>
</evidence>
<keyword evidence="1" id="KW-0805">Transcription regulation</keyword>
<dbReference type="EMBL" id="BMDD01000002">
    <property type="protein sequence ID" value="GGH77110.1"/>
    <property type="molecule type" value="Genomic_DNA"/>
</dbReference>
<proteinExistence type="predicted"/>
<evidence type="ECO:0000256" key="2">
    <source>
        <dbReference type="ARBA" id="ARBA00023125"/>
    </source>
</evidence>
<dbReference type="CDD" id="cd07377">
    <property type="entry name" value="WHTH_GntR"/>
    <property type="match status" value="1"/>
</dbReference>
<sequence length="224" mass="25597">MMQYPSAWLQGASLGESIASRLRLQIINEEIRPGEVISENKVAELFGASRSPVREALKMLSGEGLIRLERMGAVVIGLDLAAIKELYDVRYLIESFAQQRLAERDNKTLIMRLEQGIDRMKLAIKHGDRVEFAYQDFSFHERIVQEAGHTRILHLWNNIRPIVMTVILLTTDNGFKQGNERMEWIADKHRTVIEGLRSGDEEQIGQIVRAYFDDSDETLGRSLS</sequence>
<keyword evidence="3" id="KW-0804">Transcription</keyword>
<dbReference type="SMART" id="SM00895">
    <property type="entry name" value="FCD"/>
    <property type="match status" value="1"/>
</dbReference>
<dbReference type="PROSITE" id="PS50949">
    <property type="entry name" value="HTH_GNTR"/>
    <property type="match status" value="1"/>
</dbReference>
<evidence type="ECO:0000313" key="5">
    <source>
        <dbReference type="EMBL" id="GGH77110.1"/>
    </source>
</evidence>
<dbReference type="InterPro" id="IPR036388">
    <property type="entry name" value="WH-like_DNA-bd_sf"/>
</dbReference>
<dbReference type="InterPro" id="IPR008920">
    <property type="entry name" value="TF_FadR/GntR_C"/>
</dbReference>
<comment type="caution">
    <text evidence="5">The sequence shown here is derived from an EMBL/GenBank/DDBJ whole genome shotgun (WGS) entry which is preliminary data.</text>
</comment>
<dbReference type="SUPFAM" id="SSF48008">
    <property type="entry name" value="GntR ligand-binding domain-like"/>
    <property type="match status" value="1"/>
</dbReference>
<dbReference type="Pfam" id="PF00392">
    <property type="entry name" value="GntR"/>
    <property type="match status" value="1"/>
</dbReference>
<organism evidence="5 6">
    <name type="scientific">Saccharibacillus endophyticus</name>
    <dbReference type="NCBI Taxonomy" id="2060666"/>
    <lineage>
        <taxon>Bacteria</taxon>
        <taxon>Bacillati</taxon>
        <taxon>Bacillota</taxon>
        <taxon>Bacilli</taxon>
        <taxon>Bacillales</taxon>
        <taxon>Paenibacillaceae</taxon>
        <taxon>Saccharibacillus</taxon>
    </lineage>
</organism>
<dbReference type="Gene3D" id="1.20.120.530">
    <property type="entry name" value="GntR ligand-binding domain-like"/>
    <property type="match status" value="1"/>
</dbReference>
<dbReference type="InterPro" id="IPR036390">
    <property type="entry name" value="WH_DNA-bd_sf"/>
</dbReference>
<name>A0ABQ1ZTY0_9BACL</name>
<dbReference type="InterPro" id="IPR000524">
    <property type="entry name" value="Tscrpt_reg_HTH_GntR"/>
</dbReference>
<dbReference type="PRINTS" id="PR00035">
    <property type="entry name" value="HTHGNTR"/>
</dbReference>
<evidence type="ECO:0000256" key="3">
    <source>
        <dbReference type="ARBA" id="ARBA00023163"/>
    </source>
</evidence>
<dbReference type="SUPFAM" id="SSF46785">
    <property type="entry name" value="Winged helix' DNA-binding domain"/>
    <property type="match status" value="1"/>
</dbReference>
<dbReference type="PANTHER" id="PTHR43537">
    <property type="entry name" value="TRANSCRIPTIONAL REGULATOR, GNTR FAMILY"/>
    <property type="match status" value="1"/>
</dbReference>
<reference evidence="6" key="1">
    <citation type="journal article" date="2019" name="Int. J. Syst. Evol. Microbiol.">
        <title>The Global Catalogue of Microorganisms (GCM) 10K type strain sequencing project: providing services to taxonomists for standard genome sequencing and annotation.</title>
        <authorList>
            <consortium name="The Broad Institute Genomics Platform"/>
            <consortium name="The Broad Institute Genome Sequencing Center for Infectious Disease"/>
            <person name="Wu L."/>
            <person name="Ma J."/>
        </authorList>
    </citation>
    <scope>NUCLEOTIDE SEQUENCE [LARGE SCALE GENOMIC DNA]</scope>
    <source>
        <strain evidence="6">CCM 8702</strain>
    </source>
</reference>
<dbReference type="Gene3D" id="1.10.10.10">
    <property type="entry name" value="Winged helix-like DNA-binding domain superfamily/Winged helix DNA-binding domain"/>
    <property type="match status" value="1"/>
</dbReference>
<feature type="domain" description="HTH gntR-type" evidence="4">
    <location>
        <begin position="12"/>
        <end position="78"/>
    </location>
</feature>
<evidence type="ECO:0000259" key="4">
    <source>
        <dbReference type="PROSITE" id="PS50949"/>
    </source>
</evidence>
<dbReference type="InterPro" id="IPR011711">
    <property type="entry name" value="GntR_C"/>
</dbReference>
<keyword evidence="6" id="KW-1185">Reference proteome</keyword>